<dbReference type="GO" id="GO:0009446">
    <property type="term" value="P:putrescine biosynthetic process"/>
    <property type="evidence" value="ECO:0007669"/>
    <property type="project" value="InterPro"/>
</dbReference>
<reference evidence="3 4" key="1">
    <citation type="submission" date="2017-06" db="EMBL/GenBank/DDBJ databases">
        <title>Novel microbial phyla capable of carbon fixation and sulfur reduction in deep-sea sediments.</title>
        <authorList>
            <person name="Huang J."/>
            <person name="Baker B."/>
            <person name="Wang Y."/>
        </authorList>
    </citation>
    <scope>NUCLEOTIDE SEQUENCE [LARGE SCALE GENOMIC DNA]</scope>
    <source>
        <strain evidence="3">B3_LCP</strain>
    </source>
</reference>
<dbReference type="Proteomes" id="UP000319619">
    <property type="component" value="Unassembled WGS sequence"/>
</dbReference>
<dbReference type="PANTHER" id="PTHR31377:SF0">
    <property type="entry name" value="AGMATINE DEIMINASE-RELATED"/>
    <property type="match status" value="1"/>
</dbReference>
<dbReference type="GO" id="GO:0047632">
    <property type="term" value="F:agmatine deiminase activity"/>
    <property type="evidence" value="ECO:0007669"/>
    <property type="project" value="TreeGrafter"/>
</dbReference>
<dbReference type="Gene3D" id="2.60.40.4070">
    <property type="match status" value="1"/>
</dbReference>
<dbReference type="AlphaFoldDB" id="A0A532UQM6"/>
<dbReference type="PANTHER" id="PTHR31377">
    <property type="entry name" value="AGMATINE DEIMINASE-RELATED"/>
    <property type="match status" value="1"/>
</dbReference>
<comment type="caution">
    <text evidence="3">The sequence shown here is derived from an EMBL/GenBank/DDBJ whole genome shotgun (WGS) entry which is preliminary data.</text>
</comment>
<dbReference type="InterPro" id="IPR026444">
    <property type="entry name" value="Secre_tail"/>
</dbReference>
<sequence length="655" mass="73739">MLTTAPKTIEKAEESSMKCSISTLIRLLCILLTVFLCSILSNAQPPPQPVVDPAEWEPNSGVLITYPLWVPIEMVIEISMHVDVVTVVDDSTMYNQGYQYFEREGVNMANCQWVLTQTSFSGWTRDFAPFLVFTGNDEQAVIDFIYVEPFPFDDRFPEVYAAQFGLPIYDMPMGQSGTSNFMTDGMGVAMSTTGAYHYEPLYTIPEIEALVQEYLGIENYIFLQDWLGWTPGIFVEHIDCWAKLIDPGRVMVRQINPPNPTLEAMAEYLPTLLSSYGRPYEVIRIQETLNTNYINSLFLNDMMLVPQFGDPLDALALQTWEDALPGYDVRGFDHNWMGSLDALHCRTHELTDPYMLRIVHIPIHDRENDGNNYYLEADIHPYSNEALIAPPVIMWKPEGGSYNPIAMTFAGDDIYYGEIPQQPDDTNIYYYLEAEDGSGRVENHPYIGEGNPHHFYVGLDNESPTVEFNPLGSIQASEWPLPFKAYALDDRWISQVAAEYAINGITQPDIDMELIEPFAVYYRGTPAGIVQPGDVIEVRVKAVDTSINQNTTYSNYYTITIEGTTDSESKLIATELHPNPFNPSAVISFQLQDASLVKLTVYDISGRLVTELVNGWRDAGAHEVTFNGSELASGIYIYRIQAGDFSAAGKMVLMK</sequence>
<protein>
    <recommendedName>
        <fullName evidence="2">Secretion system C-terminal sorting domain-containing protein</fullName>
    </recommendedName>
</protein>
<dbReference type="EMBL" id="NJBN01000013">
    <property type="protein sequence ID" value="TKJ37231.1"/>
    <property type="molecule type" value="Genomic_DNA"/>
</dbReference>
<dbReference type="Pfam" id="PF04371">
    <property type="entry name" value="PAD_porph"/>
    <property type="match status" value="1"/>
</dbReference>
<dbReference type="SUPFAM" id="SSF55909">
    <property type="entry name" value="Pentein"/>
    <property type="match status" value="1"/>
</dbReference>
<proteinExistence type="predicted"/>
<dbReference type="GO" id="GO:0004668">
    <property type="term" value="F:protein-arginine deiminase activity"/>
    <property type="evidence" value="ECO:0007669"/>
    <property type="project" value="InterPro"/>
</dbReference>
<organism evidence="3 4">
    <name type="scientific">candidate division LCP-89 bacterium B3_LCP</name>
    <dbReference type="NCBI Taxonomy" id="2012998"/>
    <lineage>
        <taxon>Bacteria</taxon>
        <taxon>Pseudomonadati</taxon>
        <taxon>Bacteria division LCP-89</taxon>
    </lineage>
</organism>
<dbReference type="Pfam" id="PF18962">
    <property type="entry name" value="Por_Secre_tail"/>
    <property type="match status" value="1"/>
</dbReference>
<evidence type="ECO:0000313" key="3">
    <source>
        <dbReference type="EMBL" id="TKJ37231.1"/>
    </source>
</evidence>
<evidence type="ECO:0000313" key="4">
    <source>
        <dbReference type="Proteomes" id="UP000319619"/>
    </source>
</evidence>
<evidence type="ECO:0000259" key="2">
    <source>
        <dbReference type="Pfam" id="PF18962"/>
    </source>
</evidence>
<feature type="domain" description="Secretion system C-terminal sorting" evidence="2">
    <location>
        <begin position="577"/>
        <end position="651"/>
    </location>
</feature>
<dbReference type="Gene3D" id="3.75.10.10">
    <property type="entry name" value="L-arginine/glycine Amidinotransferase, Chain A"/>
    <property type="match status" value="1"/>
</dbReference>
<dbReference type="NCBIfam" id="TIGR04183">
    <property type="entry name" value="Por_Secre_tail"/>
    <property type="match status" value="1"/>
</dbReference>
<dbReference type="InterPro" id="IPR007466">
    <property type="entry name" value="Peptidyl-Arg-deiminase_porph"/>
</dbReference>
<evidence type="ECO:0000256" key="1">
    <source>
        <dbReference type="ARBA" id="ARBA00022801"/>
    </source>
</evidence>
<name>A0A532UQM6_UNCL8</name>
<gene>
    <name evidence="3" type="ORF">CEE37_14050</name>
</gene>
<accession>A0A532UQM6</accession>
<keyword evidence="1" id="KW-0378">Hydrolase</keyword>